<sequence length="239" mass="27392">MDFLITICARGGSKGIPGKNIKDLNGKPLIAYTISLAEEFIAKMGGDIAISTDCTEIKKIAEKYGIYTDYLRPAHLADDSSGKVDVIRHLLEYHQKLNAKQYDYILDLDVSSPLRNYQDLINAYNIINNDQRALNLFSVNDAERSPYFCVVEKKENGYYNLVKTNGVFLSRQSAPSTFDLNGSFYFYKKAFFEFPNTTVMTDRSLVYVMPHICFDLDEPLDFEFLDFLINRNKLDFIMV</sequence>
<dbReference type="OrthoDB" id="9805604at2"/>
<keyword evidence="1" id="KW-0548">Nucleotidyltransferase</keyword>
<dbReference type="SUPFAM" id="SSF53448">
    <property type="entry name" value="Nucleotide-diphospho-sugar transferases"/>
    <property type="match status" value="1"/>
</dbReference>
<accession>A0A1H4FTA9</accession>
<name>A0A1H4FTA9_9SPHI</name>
<dbReference type="PANTHER" id="PTHR21485">
    <property type="entry name" value="HAD SUPERFAMILY MEMBERS CMAS AND KDSC"/>
    <property type="match status" value="1"/>
</dbReference>
<dbReference type="GO" id="GO:0008781">
    <property type="term" value="F:N-acylneuraminate cytidylyltransferase activity"/>
    <property type="evidence" value="ECO:0007669"/>
    <property type="project" value="TreeGrafter"/>
</dbReference>
<dbReference type="InterPro" id="IPR050793">
    <property type="entry name" value="CMP-NeuNAc_synthase"/>
</dbReference>
<dbReference type="PANTHER" id="PTHR21485:SF6">
    <property type="entry name" value="N-ACYLNEURAMINATE CYTIDYLYLTRANSFERASE-RELATED"/>
    <property type="match status" value="1"/>
</dbReference>
<keyword evidence="2" id="KW-1185">Reference proteome</keyword>
<reference evidence="1 2" key="1">
    <citation type="submission" date="2016-10" db="EMBL/GenBank/DDBJ databases">
        <authorList>
            <person name="de Groot N.N."/>
        </authorList>
    </citation>
    <scope>NUCLEOTIDE SEQUENCE [LARGE SCALE GENOMIC DNA]</scope>
    <source>
        <strain evidence="1 2">DSM 19033</strain>
    </source>
</reference>
<dbReference type="InterPro" id="IPR003329">
    <property type="entry name" value="Cytidylyl_trans"/>
</dbReference>
<dbReference type="CDD" id="cd02513">
    <property type="entry name" value="CMP-NeuAc_Synthase"/>
    <property type="match status" value="1"/>
</dbReference>
<gene>
    <name evidence="1" type="ORF">SAMN05443550_10896</name>
</gene>
<dbReference type="Proteomes" id="UP000198850">
    <property type="component" value="Unassembled WGS sequence"/>
</dbReference>
<protein>
    <submittedName>
        <fullName evidence="1">N-acylneuraminate cytidylyltransferase</fullName>
    </submittedName>
</protein>
<evidence type="ECO:0000313" key="2">
    <source>
        <dbReference type="Proteomes" id="UP000198850"/>
    </source>
</evidence>
<dbReference type="InterPro" id="IPR029044">
    <property type="entry name" value="Nucleotide-diphossugar_trans"/>
</dbReference>
<organism evidence="1 2">
    <name type="scientific">Pedobacter hartonius</name>
    <dbReference type="NCBI Taxonomy" id="425514"/>
    <lineage>
        <taxon>Bacteria</taxon>
        <taxon>Pseudomonadati</taxon>
        <taxon>Bacteroidota</taxon>
        <taxon>Sphingobacteriia</taxon>
        <taxon>Sphingobacteriales</taxon>
        <taxon>Sphingobacteriaceae</taxon>
        <taxon>Pedobacter</taxon>
    </lineage>
</organism>
<dbReference type="Pfam" id="PF02348">
    <property type="entry name" value="CTP_transf_3"/>
    <property type="match status" value="1"/>
</dbReference>
<dbReference type="STRING" id="425514.SAMN05443550_10896"/>
<dbReference type="RefSeq" id="WP_090557924.1">
    <property type="nucleotide sequence ID" value="NZ_FNRA01000008.1"/>
</dbReference>
<proteinExistence type="predicted"/>
<dbReference type="EMBL" id="FNRA01000008">
    <property type="protein sequence ID" value="SEB00070.1"/>
    <property type="molecule type" value="Genomic_DNA"/>
</dbReference>
<keyword evidence="1" id="KW-0808">Transferase</keyword>
<evidence type="ECO:0000313" key="1">
    <source>
        <dbReference type="EMBL" id="SEB00070.1"/>
    </source>
</evidence>
<dbReference type="Gene3D" id="3.90.550.10">
    <property type="entry name" value="Spore Coat Polysaccharide Biosynthesis Protein SpsA, Chain A"/>
    <property type="match status" value="1"/>
</dbReference>
<dbReference type="AlphaFoldDB" id="A0A1H4FTA9"/>